<reference evidence="2 3" key="1">
    <citation type="submission" date="2015-07" db="EMBL/GenBank/DDBJ databases">
        <authorList>
            <person name="Voget S."/>
            <person name="Dogs M."/>
            <person name="Brinkhoff T.H."/>
            <person name="Daniel R."/>
        </authorList>
    </citation>
    <scope>NUCLEOTIDE SEQUENCE [LARGE SCALE GENOMIC DNA]</scope>
    <source>
        <strain evidence="2 3">B14</strain>
    </source>
</reference>
<protein>
    <recommendedName>
        <fullName evidence="1">FRG domain-containing protein</fullName>
    </recommendedName>
</protein>
<dbReference type="RefSeq" id="WP_187432184.1">
    <property type="nucleotide sequence ID" value="NZ_CP143423.1"/>
</dbReference>
<proteinExistence type="predicted"/>
<dbReference type="Pfam" id="PF08867">
    <property type="entry name" value="FRG"/>
    <property type="match status" value="1"/>
</dbReference>
<dbReference type="EMBL" id="CP143423">
    <property type="protein sequence ID" value="WVX48233.1"/>
    <property type="molecule type" value="Genomic_DNA"/>
</dbReference>
<reference evidence="3" key="2">
    <citation type="submission" date="2024-01" db="EMBL/GenBank/DDBJ databases">
        <title>Roseobacter fucihabitans sp. nov., isolated from the brown alga Fucus spiralis.</title>
        <authorList>
            <person name="Hahnke S."/>
            <person name="Berger M."/>
            <person name="Schlingloff A."/>
            <person name="Athale I."/>
            <person name="Neumann-Schaal M."/>
            <person name="Adenaya A."/>
            <person name="Poehlein A."/>
            <person name="Daniel R."/>
            <person name="Pertersen J."/>
            <person name="Brinkhoff T."/>
        </authorList>
    </citation>
    <scope>NUCLEOTIDE SEQUENCE [LARGE SCALE GENOMIC DNA]</scope>
    <source>
        <strain evidence="3">B14</strain>
    </source>
</reference>
<accession>A0ABZ2BS38</accession>
<organism evidence="2 3">
    <name type="scientific">Roseobacter fucihabitans</name>
    <dbReference type="NCBI Taxonomy" id="1537242"/>
    <lineage>
        <taxon>Bacteria</taxon>
        <taxon>Pseudomonadati</taxon>
        <taxon>Pseudomonadota</taxon>
        <taxon>Alphaproteobacteria</taxon>
        <taxon>Rhodobacterales</taxon>
        <taxon>Roseobacteraceae</taxon>
        <taxon>Roseobacter</taxon>
    </lineage>
</organism>
<dbReference type="SMART" id="SM00901">
    <property type="entry name" value="FRG"/>
    <property type="match status" value="1"/>
</dbReference>
<evidence type="ECO:0000313" key="3">
    <source>
        <dbReference type="Proteomes" id="UP001318682"/>
    </source>
</evidence>
<keyword evidence="3" id="KW-1185">Reference proteome</keyword>
<gene>
    <name evidence="2" type="ORF">ROLI_013120</name>
</gene>
<dbReference type="Proteomes" id="UP001318682">
    <property type="component" value="Chromosome"/>
</dbReference>
<sequence>MESLEANSLSEFVQAVEDKSIPDSMTLFRGQSIRKNLLPCIARRDPSRDTSSDEKGMLAELRRSGAMLIDDTKVSDWELLALAQHHGLATRLLDWTSNPLAALWFACSEKTEANAFVYVLDTTGMRLPGRGSKSPFEQPKTRVYKPRLNTPRILAQHGWFTVHRFSQKSSRFVALETNKELRPSLMEIVIPSLSKSSVLRSLDRHGINQMWSCHVLVPVSFEQCLL</sequence>
<name>A0ABZ2BS38_9RHOB</name>
<feature type="domain" description="FRG" evidence="1">
    <location>
        <begin position="22"/>
        <end position="118"/>
    </location>
</feature>
<evidence type="ECO:0000313" key="2">
    <source>
        <dbReference type="EMBL" id="WVX48233.1"/>
    </source>
</evidence>
<evidence type="ECO:0000259" key="1">
    <source>
        <dbReference type="SMART" id="SM00901"/>
    </source>
</evidence>
<dbReference type="InterPro" id="IPR014966">
    <property type="entry name" value="FRG-dom"/>
</dbReference>